<evidence type="ECO:0000256" key="3">
    <source>
        <dbReference type="ARBA" id="ARBA00022729"/>
    </source>
</evidence>
<evidence type="ECO:0000313" key="13">
    <source>
        <dbReference type="EMBL" id="BAV98982.1"/>
    </source>
</evidence>
<dbReference type="EMBL" id="AP014940">
    <property type="protein sequence ID" value="BAV98982.1"/>
    <property type="molecule type" value="Genomic_DNA"/>
</dbReference>
<keyword evidence="7" id="KW-0865">Zymogen</keyword>
<dbReference type="GeneID" id="83065305"/>
<feature type="chain" id="PRO_5043560673" evidence="9">
    <location>
        <begin position="18"/>
        <end position="609"/>
    </location>
</feature>
<dbReference type="InterPro" id="IPR050728">
    <property type="entry name" value="Zinc_Metalloprotease_M4"/>
</dbReference>
<name>A0AAU9AZU6_LYSEN</name>
<evidence type="ECO:0000256" key="5">
    <source>
        <dbReference type="ARBA" id="ARBA00022833"/>
    </source>
</evidence>
<feature type="region of interest" description="Disordered" evidence="8">
    <location>
        <begin position="76"/>
        <end position="95"/>
    </location>
</feature>
<dbReference type="AlphaFoldDB" id="A0AAU9AZU6"/>
<evidence type="ECO:0000256" key="8">
    <source>
        <dbReference type="SAM" id="MobiDB-lite"/>
    </source>
</evidence>
<keyword evidence="4" id="KW-0378">Hydrolase</keyword>
<evidence type="ECO:0000256" key="4">
    <source>
        <dbReference type="ARBA" id="ARBA00022801"/>
    </source>
</evidence>
<keyword evidence="2" id="KW-0479">Metal-binding</keyword>
<dbReference type="PANTHER" id="PTHR33794:SF1">
    <property type="entry name" value="BACILLOLYSIN"/>
    <property type="match status" value="1"/>
</dbReference>
<evidence type="ECO:0000256" key="1">
    <source>
        <dbReference type="ARBA" id="ARBA00022670"/>
    </source>
</evidence>
<reference evidence="13 14" key="1">
    <citation type="journal article" date="2017" name="DNA Res.">
        <title>Complete genome sequence and expression profile of the commercial lytic enzyme producer Lysobacter enzymogenes M497-1.</title>
        <authorList>
            <person name="Takami H."/>
            <person name="Toyoda A."/>
            <person name="Uchiyama I."/>
            <person name="Itoh T."/>
            <person name="Takaki Y."/>
            <person name="Arai W."/>
            <person name="Nishi S."/>
            <person name="Kawai M."/>
            <person name="Shinya K."/>
            <person name="Ikeda H."/>
        </authorList>
    </citation>
    <scope>NUCLEOTIDE SEQUENCE [LARGE SCALE GENOMIC DNA]</scope>
    <source>
        <strain evidence="13 14">M497-1</strain>
    </source>
</reference>
<feature type="signal peptide" evidence="9">
    <location>
        <begin position="1"/>
        <end position="17"/>
    </location>
</feature>
<dbReference type="GO" id="GO:0006508">
    <property type="term" value="P:proteolysis"/>
    <property type="evidence" value="ECO:0007669"/>
    <property type="project" value="UniProtKB-KW"/>
</dbReference>
<keyword evidence="1" id="KW-0645">Protease</keyword>
<dbReference type="PANTHER" id="PTHR33794">
    <property type="entry name" value="BACILLOLYSIN"/>
    <property type="match status" value="1"/>
</dbReference>
<keyword evidence="5" id="KW-0862">Zinc</keyword>
<dbReference type="RefSeq" id="WP_096379316.1">
    <property type="nucleotide sequence ID" value="NZ_AP014940.1"/>
</dbReference>
<sequence>MQLKTALLSTAVVAALAGLCLHTASTDTPAARAAALPAAGQAASATSAAPALAATTAAAHAGHRLSGLFAGTGARPGSELAAASESPAQAEASPAANRARALLHGAAAQELHRVAADAFVARDVMIDRDGTEHVRMERTYQGLPVVGGDFVVHSRNGELESISQGDNMRTFGRPDIQPKIDAAQARATAASAFDGAVAAVDNAGLVVFAQGTAPTLAYQMELRGDRRNDQAPGHLTYYVDAGTGALLHTEDRVQTAAANGTGKSLIYGNVGIVTDSTASGFRLIDPNRGGGSTLDANNASSNNFSGGYPNATLFTDADNVWGNNAMSDRATAATDAHYGVAVTWDYFKNVHGRSGIFNDGKGVRSVVHVGTNYVNAFWYDNGGTVKYMAYGDGDGSTYNPLVAIDVAGHEMTHGITGATAKLGYYNVKDAGGINEGISDIFGTLVEFYANNPSDAGDYLLGEKVYKSNPSGTKALRVMFKQDADGRSKVCYPAGGFTASQTGQGGTYDPHFTSGVLNRVFYLASEGAVVPSGFNYTKAQLVCNNDTTIAGVGRDKIGAIMYRALTRYFVSSTTYPQARTWTLQAAADLYGAGSPEHATLARAWSAVSVN</sequence>
<dbReference type="KEGG" id="lem:LEN_3495"/>
<dbReference type="InterPro" id="IPR013856">
    <property type="entry name" value="Peptidase_M4_domain"/>
</dbReference>
<feature type="compositionally biased region" description="Low complexity" evidence="8">
    <location>
        <begin position="78"/>
        <end position="95"/>
    </location>
</feature>
<feature type="domain" description="FTP" evidence="12">
    <location>
        <begin position="117"/>
        <end position="163"/>
    </location>
</feature>
<organism evidence="13 14">
    <name type="scientific">Lysobacter enzymogenes</name>
    <dbReference type="NCBI Taxonomy" id="69"/>
    <lineage>
        <taxon>Bacteria</taxon>
        <taxon>Pseudomonadati</taxon>
        <taxon>Pseudomonadota</taxon>
        <taxon>Gammaproteobacteria</taxon>
        <taxon>Lysobacterales</taxon>
        <taxon>Lysobacteraceae</taxon>
        <taxon>Lysobacter</taxon>
    </lineage>
</organism>
<keyword evidence="6 13" id="KW-0482">Metalloprotease</keyword>
<dbReference type="Gene3D" id="3.10.450.490">
    <property type="match status" value="1"/>
</dbReference>
<dbReference type="Gene3D" id="1.10.390.10">
    <property type="entry name" value="Neutral Protease Domain 2"/>
    <property type="match status" value="1"/>
</dbReference>
<evidence type="ECO:0000256" key="7">
    <source>
        <dbReference type="ARBA" id="ARBA00023145"/>
    </source>
</evidence>
<dbReference type="Proteomes" id="UP000218824">
    <property type="component" value="Chromosome"/>
</dbReference>
<evidence type="ECO:0000259" key="11">
    <source>
        <dbReference type="Pfam" id="PF02868"/>
    </source>
</evidence>
<dbReference type="InterPro" id="IPR027268">
    <property type="entry name" value="Peptidase_M4/M1_CTD_sf"/>
</dbReference>
<evidence type="ECO:0000259" key="10">
    <source>
        <dbReference type="Pfam" id="PF01447"/>
    </source>
</evidence>
<dbReference type="CDD" id="cd09597">
    <property type="entry name" value="M4_TLP"/>
    <property type="match status" value="1"/>
</dbReference>
<proteinExistence type="predicted"/>
<dbReference type="GO" id="GO:0004222">
    <property type="term" value="F:metalloendopeptidase activity"/>
    <property type="evidence" value="ECO:0007669"/>
    <property type="project" value="InterPro"/>
</dbReference>
<evidence type="ECO:0000313" key="14">
    <source>
        <dbReference type="Proteomes" id="UP000218824"/>
    </source>
</evidence>
<dbReference type="Pfam" id="PF07504">
    <property type="entry name" value="FTP"/>
    <property type="match status" value="1"/>
</dbReference>
<evidence type="ECO:0000259" key="12">
    <source>
        <dbReference type="Pfam" id="PF07504"/>
    </source>
</evidence>
<feature type="domain" description="Peptidase M4" evidence="10">
    <location>
        <begin position="260"/>
        <end position="416"/>
    </location>
</feature>
<dbReference type="Pfam" id="PF02868">
    <property type="entry name" value="Peptidase_M4_C"/>
    <property type="match status" value="1"/>
</dbReference>
<gene>
    <name evidence="13" type="primary">zmpA</name>
    <name evidence="13" type="ORF">LEN_3495</name>
</gene>
<protein>
    <submittedName>
        <fullName evidence="13">Zinc metalloprotease ZmpA</fullName>
    </submittedName>
</protein>
<dbReference type="GO" id="GO:0046872">
    <property type="term" value="F:metal ion binding"/>
    <property type="evidence" value="ECO:0007669"/>
    <property type="project" value="UniProtKB-KW"/>
</dbReference>
<dbReference type="Gene3D" id="3.10.170.10">
    <property type="match status" value="1"/>
</dbReference>
<dbReference type="InterPro" id="IPR001570">
    <property type="entry name" value="Peptidase_M4_C_domain"/>
</dbReference>
<dbReference type="InterPro" id="IPR011096">
    <property type="entry name" value="FTP_domain"/>
</dbReference>
<dbReference type="Pfam" id="PF01447">
    <property type="entry name" value="Peptidase_M4"/>
    <property type="match status" value="1"/>
</dbReference>
<dbReference type="SUPFAM" id="SSF55486">
    <property type="entry name" value="Metalloproteases ('zincins'), catalytic domain"/>
    <property type="match status" value="1"/>
</dbReference>
<evidence type="ECO:0000256" key="9">
    <source>
        <dbReference type="SAM" id="SignalP"/>
    </source>
</evidence>
<evidence type="ECO:0000256" key="6">
    <source>
        <dbReference type="ARBA" id="ARBA00023049"/>
    </source>
</evidence>
<keyword evidence="3 9" id="KW-0732">Signal</keyword>
<evidence type="ECO:0000256" key="2">
    <source>
        <dbReference type="ARBA" id="ARBA00022723"/>
    </source>
</evidence>
<feature type="domain" description="Peptidase M4 C-terminal" evidence="11">
    <location>
        <begin position="428"/>
        <end position="608"/>
    </location>
</feature>
<accession>A0AAU9AZU6</accession>